<sequence length="403" mass="46430">MIRKNMSNNLGLFYLRMLLLSTFISCVPLLRILGLNVSLQFIGWLVPLAVSLIFIFKLKRKRVFFPLQLWIPWGGVLIFGLIDSYEFGFQRTVMSLTPLVVGVVSSMFVYDDRFKKEFDKSIKYFTIVLVLYFMYKTRLYTLTFLPFSQLSAQVMTISLLVAYYFTRFSLGFKIPVLLSLVLVVMPLAALTRMGMIATASVFLISFTPIKLHYRIAIIIISILVTISVFYTDRIQRSMFFSGSGSVADLSLNNVNLATSGRSYMWGIIIDEFHKSTVHRDAKWFGNGANATGDLLKQYGMRLTHPHNDWLRLLYDYGYVGVMLYVGTILFQWKYLVNKARLARETFPRLLFYASAAAFAPYVLYMFSDNVWIYGAYFGNLHFFMIGVACSMNYNSKMTVNRSF</sequence>
<feature type="transmembrane region" description="Helical" evidence="5">
    <location>
        <begin position="373"/>
        <end position="393"/>
    </location>
</feature>
<feature type="transmembrane region" description="Helical" evidence="5">
    <location>
        <begin position="88"/>
        <end position="110"/>
    </location>
</feature>
<feature type="transmembrane region" description="Helical" evidence="5">
    <location>
        <begin position="122"/>
        <end position="141"/>
    </location>
</feature>
<feature type="transmembrane region" description="Helical" evidence="5">
    <location>
        <begin position="39"/>
        <end position="56"/>
    </location>
</feature>
<evidence type="ECO:0000256" key="3">
    <source>
        <dbReference type="ARBA" id="ARBA00022989"/>
    </source>
</evidence>
<keyword evidence="4 5" id="KW-0472">Membrane</keyword>
<proteinExistence type="predicted"/>
<keyword evidence="2 5" id="KW-0812">Transmembrane</keyword>
<evidence type="ECO:0000256" key="5">
    <source>
        <dbReference type="SAM" id="Phobius"/>
    </source>
</evidence>
<dbReference type="PANTHER" id="PTHR37422">
    <property type="entry name" value="TEICHURONIC ACID BIOSYNTHESIS PROTEIN TUAE"/>
    <property type="match status" value="1"/>
</dbReference>
<evidence type="ECO:0000256" key="4">
    <source>
        <dbReference type="ARBA" id="ARBA00023136"/>
    </source>
</evidence>
<evidence type="ECO:0000259" key="6">
    <source>
        <dbReference type="Pfam" id="PF04932"/>
    </source>
</evidence>
<keyword evidence="3 5" id="KW-1133">Transmembrane helix</keyword>
<feature type="transmembrane region" description="Helical" evidence="5">
    <location>
        <begin position="12"/>
        <end position="33"/>
    </location>
</feature>
<accession>A0A1S7LJC4</accession>
<dbReference type="InterPro" id="IPR007016">
    <property type="entry name" value="O-antigen_ligase-rel_domated"/>
</dbReference>
<gene>
    <name evidence="7" type="ORF">MAGMO_2343</name>
</gene>
<feature type="transmembrane region" description="Helical" evidence="5">
    <location>
        <begin position="211"/>
        <end position="230"/>
    </location>
</feature>
<feature type="transmembrane region" description="Helical" evidence="5">
    <location>
        <begin position="349"/>
        <end position="367"/>
    </location>
</feature>
<reference evidence="7" key="1">
    <citation type="submission" date="2015-04" db="EMBL/GenBank/DDBJ databases">
        <authorList>
            <person name="Syromyatnikov M.Y."/>
            <person name="Popov V.N."/>
        </authorList>
    </citation>
    <scope>NUCLEOTIDE SEQUENCE</scope>
    <source>
        <strain evidence="7">MO-1</strain>
    </source>
</reference>
<evidence type="ECO:0000256" key="2">
    <source>
        <dbReference type="ARBA" id="ARBA00022692"/>
    </source>
</evidence>
<comment type="subcellular location">
    <subcellularLocation>
        <location evidence="1">Membrane</location>
        <topology evidence="1">Multi-pass membrane protein</topology>
    </subcellularLocation>
</comment>
<evidence type="ECO:0000313" key="7">
    <source>
        <dbReference type="EMBL" id="CRH06503.1"/>
    </source>
</evidence>
<feature type="transmembrane region" description="Helical" evidence="5">
    <location>
        <begin position="63"/>
        <end position="82"/>
    </location>
</feature>
<organism evidence="7">
    <name type="scientific">Magnetococcus massalia (strain MO-1)</name>
    <dbReference type="NCBI Taxonomy" id="451514"/>
    <lineage>
        <taxon>Bacteria</taxon>
        <taxon>Pseudomonadati</taxon>
        <taxon>Pseudomonadota</taxon>
        <taxon>Magnetococcia</taxon>
        <taxon>Magnetococcales</taxon>
        <taxon>Magnetococcaceae</taxon>
        <taxon>Magnetococcus</taxon>
    </lineage>
</organism>
<name>A0A1S7LJC4_MAGMO</name>
<protein>
    <recommendedName>
        <fullName evidence="6">O-antigen ligase-related domain-containing protein</fullName>
    </recommendedName>
</protein>
<dbReference type="PANTHER" id="PTHR37422:SF13">
    <property type="entry name" value="LIPOPOLYSACCHARIDE BIOSYNTHESIS PROTEIN PA4999-RELATED"/>
    <property type="match status" value="1"/>
</dbReference>
<dbReference type="AlphaFoldDB" id="A0A1S7LJC4"/>
<dbReference type="EMBL" id="LO017727">
    <property type="protein sequence ID" value="CRH06503.1"/>
    <property type="molecule type" value="Genomic_DNA"/>
</dbReference>
<feature type="transmembrane region" description="Helical" evidence="5">
    <location>
        <begin position="177"/>
        <end position="205"/>
    </location>
</feature>
<dbReference type="Pfam" id="PF04932">
    <property type="entry name" value="Wzy_C"/>
    <property type="match status" value="1"/>
</dbReference>
<dbReference type="InterPro" id="IPR051533">
    <property type="entry name" value="WaaL-like"/>
</dbReference>
<evidence type="ECO:0000256" key="1">
    <source>
        <dbReference type="ARBA" id="ARBA00004141"/>
    </source>
</evidence>
<feature type="domain" description="O-antigen ligase-related" evidence="6">
    <location>
        <begin position="178"/>
        <end position="325"/>
    </location>
</feature>